<dbReference type="InterPro" id="IPR018823">
    <property type="entry name" value="ArAE_2_N"/>
</dbReference>
<feature type="transmembrane region" description="Helical" evidence="6">
    <location>
        <begin position="771"/>
        <end position="790"/>
    </location>
</feature>
<feature type="transmembrane region" description="Helical" evidence="6">
    <location>
        <begin position="647"/>
        <end position="667"/>
    </location>
</feature>
<feature type="transmembrane region" description="Helical" evidence="6">
    <location>
        <begin position="704"/>
        <end position="721"/>
    </location>
</feature>
<evidence type="ECO:0000256" key="4">
    <source>
        <dbReference type="ARBA" id="ARBA00023136"/>
    </source>
</evidence>
<feature type="domain" description="DUF2421" evidence="7">
    <location>
        <begin position="760"/>
        <end position="876"/>
    </location>
</feature>
<evidence type="ECO:0000313" key="11">
    <source>
        <dbReference type="Proteomes" id="UP001383192"/>
    </source>
</evidence>
<feature type="transmembrane region" description="Helical" evidence="6">
    <location>
        <begin position="741"/>
        <end position="759"/>
    </location>
</feature>
<dbReference type="Pfam" id="PF10337">
    <property type="entry name" value="ArAE_2_N"/>
    <property type="match status" value="1"/>
</dbReference>
<evidence type="ECO:0000256" key="3">
    <source>
        <dbReference type="ARBA" id="ARBA00022989"/>
    </source>
</evidence>
<feature type="region of interest" description="Disordered" evidence="5">
    <location>
        <begin position="1"/>
        <end position="55"/>
    </location>
</feature>
<evidence type="ECO:0000256" key="5">
    <source>
        <dbReference type="SAM" id="MobiDB-lite"/>
    </source>
</evidence>
<comment type="subcellular location">
    <subcellularLocation>
        <location evidence="1">Membrane</location>
        <topology evidence="1">Multi-pass membrane protein</topology>
    </subcellularLocation>
</comment>
<dbReference type="EMBL" id="JAYKXP010000001">
    <property type="protein sequence ID" value="KAK7062721.1"/>
    <property type="molecule type" value="Genomic_DNA"/>
</dbReference>
<reference evidence="10 11" key="1">
    <citation type="submission" date="2024-01" db="EMBL/GenBank/DDBJ databases">
        <title>A draft genome for a cacao thread blight-causing isolate of Paramarasmius palmivorus.</title>
        <authorList>
            <person name="Baruah I.K."/>
            <person name="Bukari Y."/>
            <person name="Amoako-Attah I."/>
            <person name="Meinhardt L.W."/>
            <person name="Bailey B.A."/>
            <person name="Cohen S.P."/>
        </authorList>
    </citation>
    <scope>NUCLEOTIDE SEQUENCE [LARGE SCALE GENOMIC DNA]</scope>
    <source>
        <strain evidence="10 11">GH-12</strain>
    </source>
</reference>
<dbReference type="Pfam" id="PF10334">
    <property type="entry name" value="BRE4"/>
    <property type="match status" value="1"/>
</dbReference>
<feature type="domain" description="Putative ER transporter 6TM N-terminal" evidence="8">
    <location>
        <begin position="59"/>
        <end position="389"/>
    </location>
</feature>
<dbReference type="PANTHER" id="PTHR37994:SF3">
    <property type="entry name" value="ER TRANSPORTER 6TM N-TERMINAL DOMAIN-CONTAINING PROTEIN"/>
    <property type="match status" value="1"/>
</dbReference>
<dbReference type="Pfam" id="PF13515">
    <property type="entry name" value="FUSC_2"/>
    <property type="match status" value="1"/>
</dbReference>
<keyword evidence="2 6" id="KW-0812">Transmembrane</keyword>
<dbReference type="GO" id="GO:0016020">
    <property type="term" value="C:membrane"/>
    <property type="evidence" value="ECO:0007669"/>
    <property type="project" value="UniProtKB-SubCell"/>
</dbReference>
<evidence type="ECO:0000259" key="8">
    <source>
        <dbReference type="Pfam" id="PF10337"/>
    </source>
</evidence>
<organism evidence="10 11">
    <name type="scientific">Paramarasmius palmivorus</name>
    <dbReference type="NCBI Taxonomy" id="297713"/>
    <lineage>
        <taxon>Eukaryota</taxon>
        <taxon>Fungi</taxon>
        <taxon>Dikarya</taxon>
        <taxon>Basidiomycota</taxon>
        <taxon>Agaricomycotina</taxon>
        <taxon>Agaricomycetes</taxon>
        <taxon>Agaricomycetidae</taxon>
        <taxon>Agaricales</taxon>
        <taxon>Marasmiineae</taxon>
        <taxon>Marasmiaceae</taxon>
        <taxon>Paramarasmius</taxon>
    </lineage>
</organism>
<feature type="transmembrane region" description="Helical" evidence="6">
    <location>
        <begin position="197"/>
        <end position="220"/>
    </location>
</feature>
<keyword evidence="3 6" id="KW-1133">Transmembrane helix</keyword>
<feature type="transmembrane region" description="Helical" evidence="6">
    <location>
        <begin position="75"/>
        <end position="99"/>
    </location>
</feature>
<feature type="compositionally biased region" description="Polar residues" evidence="5">
    <location>
        <begin position="27"/>
        <end position="37"/>
    </location>
</feature>
<name>A0AAW0EGB3_9AGAR</name>
<evidence type="ECO:0000256" key="6">
    <source>
        <dbReference type="SAM" id="Phobius"/>
    </source>
</evidence>
<keyword evidence="11" id="KW-1185">Reference proteome</keyword>
<dbReference type="InterPro" id="IPR049453">
    <property type="entry name" value="Memb_transporter_dom"/>
</dbReference>
<dbReference type="AlphaFoldDB" id="A0AAW0EGB3"/>
<protein>
    <recommendedName>
        <fullName evidence="12">ER transporter 6TM N-terminal domain-containing protein</fullName>
    </recommendedName>
</protein>
<dbReference type="InterPro" id="IPR018820">
    <property type="entry name" value="BRE4-related_DUF2421"/>
</dbReference>
<comment type="caution">
    <text evidence="10">The sequence shown here is derived from an EMBL/GenBank/DDBJ whole genome shotgun (WGS) entry which is preliminary data.</text>
</comment>
<evidence type="ECO:0000313" key="10">
    <source>
        <dbReference type="EMBL" id="KAK7062721.1"/>
    </source>
</evidence>
<feature type="transmembrane region" description="Helical" evidence="6">
    <location>
        <begin position="119"/>
        <end position="143"/>
    </location>
</feature>
<accession>A0AAW0EGB3</accession>
<feature type="transmembrane region" description="Helical" evidence="6">
    <location>
        <begin position="596"/>
        <end position="613"/>
    </location>
</feature>
<evidence type="ECO:0008006" key="12">
    <source>
        <dbReference type="Google" id="ProtNLM"/>
    </source>
</evidence>
<feature type="domain" description="Integral membrane bound transporter" evidence="9">
    <location>
        <begin position="619"/>
        <end position="755"/>
    </location>
</feature>
<evidence type="ECO:0000259" key="7">
    <source>
        <dbReference type="Pfam" id="PF10334"/>
    </source>
</evidence>
<sequence length="882" mass="96713">MSSSNEKPLRHSDTPTTSMQSEKDNQQTHTSGSPSSDSETKGEEPNTAGASTRQGGFQLPPWLLTNLKSPRSLKVFFRCWLASWVSFVIILPNASLRALGTSAFFSILTSFFLPPNMPVQFFLFMISTLVFGLLLGWGIGAAAMRAAVASRDPVLLQAATQQVQESIRSNPAFQANPVLGQTIAIFEGVFLDIRSSAVYGCFLGLGAFIFVYLAPLRSIYSAQSALCFRLLAITSSTSTLKSVACYIGIACITTIFVFPESMSHSYLSTTCEQLGRIKDLVALQDEVLRSSPAELGSSTNPIIAKTKGLRALIIGTQKQLLALSGFLSLEFSWGRFNSDDVRDLLEPMLGLTARAGEISDFYVYTLAQWDRQSHYKEAFAPISQTSSQSSARSTSNDTYLLLQINQLNLDLEAKAQRPYCRHTPAGGEIYAYFANCLNSDAEGSLTEAFDTSLDNLRKEIAKFKADDRLIILEPFLTIINGELSKPGRTSGPTSEPVSFLCLPCDDTCSTAMKRKRNRLWAPKGLRKIGNLLMQRDANDDGIAVTGEDASPLVAGIADEKQYRRDPDSAPPTNVAQKFMNSIHLLYHWTKTAEAMFTFKYVIITIALWIPGVLRSTANFYYVQKGLWALIMAQTTMNIYASDQIFNLFTRLLGTVVGLIFGLAAWYMGNGHGNGNPYGAAASMAFWCIPLVFLRLYAPPQYLTGLLLACATFALIMGYSWVDGNLQSYGSPGIGWNVAWRRFVLVAIGSGASFIIMMLPPQSGRKAVRRRNAALISAISNLYGFLVATWISGDKASFRDTDDSDSEADEQRLLSLGDEVNAIRGLTELAKWEGNARGKWPAAEYSSLVETEAEMMTPLAQLGGALLQMDDEWRLSLAISQDG</sequence>
<evidence type="ECO:0000256" key="1">
    <source>
        <dbReference type="ARBA" id="ARBA00004141"/>
    </source>
</evidence>
<gene>
    <name evidence="10" type="ORF">VNI00_000209</name>
</gene>
<keyword evidence="4 6" id="KW-0472">Membrane</keyword>
<feature type="transmembrane region" description="Helical" evidence="6">
    <location>
        <begin position="679"/>
        <end position="697"/>
    </location>
</feature>
<dbReference type="PANTHER" id="PTHR37994">
    <property type="entry name" value="ARAE_2_N DOMAIN-CONTAINING PROTEIN-RELATED"/>
    <property type="match status" value="1"/>
</dbReference>
<dbReference type="Proteomes" id="UP001383192">
    <property type="component" value="Unassembled WGS sequence"/>
</dbReference>
<proteinExistence type="predicted"/>
<evidence type="ECO:0000259" key="9">
    <source>
        <dbReference type="Pfam" id="PF13515"/>
    </source>
</evidence>
<evidence type="ECO:0000256" key="2">
    <source>
        <dbReference type="ARBA" id="ARBA00022692"/>
    </source>
</evidence>